<protein>
    <submittedName>
        <fullName evidence="1">Uncharacterized protein</fullName>
    </submittedName>
</protein>
<dbReference type="EMBL" id="GBRH01210192">
    <property type="protein sequence ID" value="JAD87703.1"/>
    <property type="molecule type" value="Transcribed_RNA"/>
</dbReference>
<organism evidence="1">
    <name type="scientific">Arundo donax</name>
    <name type="common">Giant reed</name>
    <name type="synonym">Donax arundinaceus</name>
    <dbReference type="NCBI Taxonomy" id="35708"/>
    <lineage>
        <taxon>Eukaryota</taxon>
        <taxon>Viridiplantae</taxon>
        <taxon>Streptophyta</taxon>
        <taxon>Embryophyta</taxon>
        <taxon>Tracheophyta</taxon>
        <taxon>Spermatophyta</taxon>
        <taxon>Magnoliopsida</taxon>
        <taxon>Liliopsida</taxon>
        <taxon>Poales</taxon>
        <taxon>Poaceae</taxon>
        <taxon>PACMAD clade</taxon>
        <taxon>Arundinoideae</taxon>
        <taxon>Arundineae</taxon>
        <taxon>Arundo</taxon>
    </lineage>
</organism>
<sequence>MSSYLRFEKHTYSLCCKIAYIFFLP</sequence>
<evidence type="ECO:0000313" key="1">
    <source>
        <dbReference type="EMBL" id="JAD87703.1"/>
    </source>
</evidence>
<proteinExistence type="predicted"/>
<reference evidence="1" key="1">
    <citation type="submission" date="2014-09" db="EMBL/GenBank/DDBJ databases">
        <authorList>
            <person name="Magalhaes I.L.F."/>
            <person name="Oliveira U."/>
            <person name="Santos F.R."/>
            <person name="Vidigal T.H.D.A."/>
            <person name="Brescovit A.D."/>
            <person name="Santos A.J."/>
        </authorList>
    </citation>
    <scope>NUCLEOTIDE SEQUENCE</scope>
    <source>
        <tissue evidence="1">Shoot tissue taken approximately 20 cm above the soil surface</tissue>
    </source>
</reference>
<reference evidence="1" key="2">
    <citation type="journal article" date="2015" name="Data Brief">
        <title>Shoot transcriptome of the giant reed, Arundo donax.</title>
        <authorList>
            <person name="Barrero R.A."/>
            <person name="Guerrero F.D."/>
            <person name="Moolhuijzen P."/>
            <person name="Goolsby J.A."/>
            <person name="Tidwell J."/>
            <person name="Bellgard S.E."/>
            <person name="Bellgard M.I."/>
        </authorList>
    </citation>
    <scope>NUCLEOTIDE SEQUENCE</scope>
    <source>
        <tissue evidence="1">Shoot tissue taken approximately 20 cm above the soil surface</tissue>
    </source>
</reference>
<dbReference type="AlphaFoldDB" id="A0A0A9DM00"/>
<name>A0A0A9DM00_ARUDO</name>
<accession>A0A0A9DM00</accession>